<sequence>MATVPVDESLKRSPSSHAEGVSRKSFSKWTTASLAAALISAEVEAATQSRSNMQSLFGTPRTLRQFPLPSLRKLLKRKLDSRNSTSSDNQHRTKRPQD</sequence>
<proteinExistence type="predicted"/>
<reference evidence="2 3" key="1">
    <citation type="submission" date="2020-05" db="EMBL/GenBank/DDBJ databases">
        <title>Identification and distribution of gene clusters putatively required for synthesis of sphingolipid metabolism inhibitors in phylogenetically diverse species of the filamentous fungus Fusarium.</title>
        <authorList>
            <person name="Kim H.-S."/>
            <person name="Busman M."/>
            <person name="Brown D.W."/>
            <person name="Divon H."/>
            <person name="Uhlig S."/>
            <person name="Proctor R.H."/>
        </authorList>
    </citation>
    <scope>NUCLEOTIDE SEQUENCE [LARGE SCALE GENOMIC DNA]</scope>
    <source>
        <strain evidence="2 3">NRRL 66235</strain>
    </source>
</reference>
<dbReference type="Proteomes" id="UP000544331">
    <property type="component" value="Unassembled WGS sequence"/>
</dbReference>
<gene>
    <name evidence="2" type="ORF">FMUND_6652</name>
</gene>
<feature type="compositionally biased region" description="Basic and acidic residues" evidence="1">
    <location>
        <begin position="89"/>
        <end position="98"/>
    </location>
</feature>
<accession>A0A8H6DFJ5</accession>
<name>A0A8H6DFJ5_9HYPO</name>
<evidence type="ECO:0000256" key="1">
    <source>
        <dbReference type="SAM" id="MobiDB-lite"/>
    </source>
</evidence>
<evidence type="ECO:0000313" key="2">
    <source>
        <dbReference type="EMBL" id="KAF5715903.1"/>
    </source>
</evidence>
<dbReference type="EMBL" id="JAAOAN010000217">
    <property type="protein sequence ID" value="KAF5715903.1"/>
    <property type="molecule type" value="Genomic_DNA"/>
</dbReference>
<feature type="region of interest" description="Disordered" evidence="1">
    <location>
        <begin position="76"/>
        <end position="98"/>
    </location>
</feature>
<feature type="region of interest" description="Disordered" evidence="1">
    <location>
        <begin position="1"/>
        <end position="27"/>
    </location>
</feature>
<protein>
    <submittedName>
        <fullName evidence="2">Nicotinamide mononucleotide permease</fullName>
    </submittedName>
</protein>
<keyword evidence="3" id="KW-1185">Reference proteome</keyword>
<comment type="caution">
    <text evidence="2">The sequence shown here is derived from an EMBL/GenBank/DDBJ whole genome shotgun (WGS) entry which is preliminary data.</text>
</comment>
<dbReference type="AlphaFoldDB" id="A0A8H6DFJ5"/>
<organism evidence="2 3">
    <name type="scientific">Fusarium mundagurra</name>
    <dbReference type="NCBI Taxonomy" id="1567541"/>
    <lineage>
        <taxon>Eukaryota</taxon>
        <taxon>Fungi</taxon>
        <taxon>Dikarya</taxon>
        <taxon>Ascomycota</taxon>
        <taxon>Pezizomycotina</taxon>
        <taxon>Sordariomycetes</taxon>
        <taxon>Hypocreomycetidae</taxon>
        <taxon>Hypocreales</taxon>
        <taxon>Nectriaceae</taxon>
        <taxon>Fusarium</taxon>
        <taxon>Fusarium fujikuroi species complex</taxon>
    </lineage>
</organism>
<evidence type="ECO:0000313" key="3">
    <source>
        <dbReference type="Proteomes" id="UP000544331"/>
    </source>
</evidence>